<accession>A0AA97FIH2</accession>
<proteinExistence type="predicted"/>
<dbReference type="RefSeq" id="WP_317140287.1">
    <property type="nucleotide sequence ID" value="NZ_CP118157.1"/>
</dbReference>
<evidence type="ECO:0000256" key="1">
    <source>
        <dbReference type="SAM" id="Phobius"/>
    </source>
</evidence>
<keyword evidence="1" id="KW-0812">Transmembrane</keyword>
<protein>
    <submittedName>
        <fullName evidence="2">Uncharacterized protein</fullName>
    </submittedName>
</protein>
<organism evidence="2 3">
    <name type="scientific">Microbacterium betulae</name>
    <dbReference type="NCBI Taxonomy" id="2981139"/>
    <lineage>
        <taxon>Bacteria</taxon>
        <taxon>Bacillati</taxon>
        <taxon>Actinomycetota</taxon>
        <taxon>Actinomycetes</taxon>
        <taxon>Micrococcales</taxon>
        <taxon>Microbacteriaceae</taxon>
        <taxon>Microbacterium</taxon>
    </lineage>
</organism>
<dbReference type="Proteomes" id="UP001305498">
    <property type="component" value="Chromosome"/>
</dbReference>
<sequence>MRADKRRAGRAIRKRRRQERLITGIALDAGIELMPWQLAWATIALSGTEVYVGRGVYVSPGGHRSGKAAVVRLARGARPTIVLQDEAVNLSSSDRTRIANALGWS</sequence>
<dbReference type="AlphaFoldDB" id="A0AA97FIH2"/>
<gene>
    <name evidence="2" type="ORF">N8K70_03810</name>
</gene>
<name>A0AA97FIH2_9MICO</name>
<keyword evidence="1" id="KW-1133">Transmembrane helix</keyword>
<dbReference type="KEGG" id="mbet:N8K70_03810"/>
<evidence type="ECO:0000313" key="3">
    <source>
        <dbReference type="Proteomes" id="UP001305498"/>
    </source>
</evidence>
<feature type="transmembrane region" description="Helical" evidence="1">
    <location>
        <begin position="21"/>
        <end position="40"/>
    </location>
</feature>
<keyword evidence="3" id="KW-1185">Reference proteome</keyword>
<reference evidence="2 3" key="1">
    <citation type="submission" date="2023-02" db="EMBL/GenBank/DDBJ databases">
        <title>Microbacterium betulae sp. nov., isolated from birch wood.</title>
        <authorList>
            <person name="Pasciak M."/>
            <person name="Pawlik K.J."/>
            <person name="Martynowski D."/>
            <person name="Laczmanski L."/>
            <person name="Ciekot J."/>
            <person name="Szponar B."/>
            <person name="Wojcik-Fatla A."/>
            <person name="Mackiewicz B."/>
            <person name="Farian E."/>
            <person name="Cholewa G."/>
            <person name="Cholewa A."/>
            <person name="Dutkiewicz J."/>
        </authorList>
    </citation>
    <scope>NUCLEOTIDE SEQUENCE [LARGE SCALE GENOMIC DNA]</scope>
    <source>
        <strain evidence="2 3">AB</strain>
    </source>
</reference>
<dbReference type="EMBL" id="CP118157">
    <property type="protein sequence ID" value="WOF23816.1"/>
    <property type="molecule type" value="Genomic_DNA"/>
</dbReference>
<evidence type="ECO:0000313" key="2">
    <source>
        <dbReference type="EMBL" id="WOF23816.1"/>
    </source>
</evidence>
<keyword evidence="1" id="KW-0472">Membrane</keyword>